<dbReference type="Pfam" id="PF03108">
    <property type="entry name" value="DBD_Tnp_Mut"/>
    <property type="match status" value="1"/>
</dbReference>
<dbReference type="Proteomes" id="UP001459277">
    <property type="component" value="Unassembled WGS sequence"/>
</dbReference>
<organism evidence="2 3">
    <name type="scientific">Lithocarpus litseifolius</name>
    <dbReference type="NCBI Taxonomy" id="425828"/>
    <lineage>
        <taxon>Eukaryota</taxon>
        <taxon>Viridiplantae</taxon>
        <taxon>Streptophyta</taxon>
        <taxon>Embryophyta</taxon>
        <taxon>Tracheophyta</taxon>
        <taxon>Spermatophyta</taxon>
        <taxon>Magnoliopsida</taxon>
        <taxon>eudicotyledons</taxon>
        <taxon>Gunneridae</taxon>
        <taxon>Pentapetalae</taxon>
        <taxon>rosids</taxon>
        <taxon>fabids</taxon>
        <taxon>Fagales</taxon>
        <taxon>Fagaceae</taxon>
        <taxon>Lithocarpus</taxon>
    </lineage>
</organism>
<dbReference type="PANTHER" id="PTHR31973">
    <property type="entry name" value="POLYPROTEIN, PUTATIVE-RELATED"/>
    <property type="match status" value="1"/>
</dbReference>
<dbReference type="InterPro" id="IPR004332">
    <property type="entry name" value="Transposase_MuDR"/>
</dbReference>
<dbReference type="PANTHER" id="PTHR31973:SF195">
    <property type="entry name" value="MUDR FAMILY TRANSPOSASE"/>
    <property type="match status" value="1"/>
</dbReference>
<keyword evidence="3" id="KW-1185">Reference proteome</keyword>
<sequence length="355" mass="41281">MTLPKFYSPISAREIIKHSENEVYYEGPPPSMLPLSRDVTFEDTTHSPLNIGGADYHAPYTHVATEDQHVPYRLMNTSDADYDNDDQLDDSENMWDNMTDPTPPFEKPTQGIWDPTQEFYVGLLFADKDELQAAVKHYHIKRNQTYCVKESNPTCWFVRCKHCSWHLRACFQATHGLFEVRKYNDPYTCTESMLTQDHEQLDTHVIEKDLRDVVKNDPTIKISSLQQTLYNKFQYRPSYFKVWEAKEKAIGRMFGDWDKSYQLLPKWLKVLTDSNPGSRVIWRTMPATMPGCAILDRVAWTFGPSIEGFQHCRLVISIDGTFLYCKYRGTLLIALSWDGDNRLFPLAFPSNRCNN</sequence>
<name>A0AAW2E3Q8_9ROSI</name>
<feature type="domain" description="Transposase MuDR plant" evidence="1">
    <location>
        <begin position="120"/>
        <end position="180"/>
    </location>
</feature>
<comment type="caution">
    <text evidence="2">The sequence shown here is derived from an EMBL/GenBank/DDBJ whole genome shotgun (WGS) entry which is preliminary data.</text>
</comment>
<gene>
    <name evidence="2" type="ORF">SO802_003279</name>
</gene>
<dbReference type="AlphaFoldDB" id="A0AAW2E3Q8"/>
<evidence type="ECO:0000259" key="1">
    <source>
        <dbReference type="Pfam" id="PF03108"/>
    </source>
</evidence>
<proteinExistence type="predicted"/>
<evidence type="ECO:0000313" key="3">
    <source>
        <dbReference type="Proteomes" id="UP001459277"/>
    </source>
</evidence>
<accession>A0AAW2E3Q8</accession>
<protein>
    <recommendedName>
        <fullName evidence="1">Transposase MuDR plant domain-containing protein</fullName>
    </recommendedName>
</protein>
<dbReference type="EMBL" id="JAZDWU010000001">
    <property type="protein sequence ID" value="KAL0016210.1"/>
    <property type="molecule type" value="Genomic_DNA"/>
</dbReference>
<reference evidence="2 3" key="1">
    <citation type="submission" date="2024-01" db="EMBL/GenBank/DDBJ databases">
        <title>A telomere-to-telomere, gap-free genome of sweet tea (Lithocarpus litseifolius).</title>
        <authorList>
            <person name="Zhou J."/>
        </authorList>
    </citation>
    <scope>NUCLEOTIDE SEQUENCE [LARGE SCALE GENOMIC DNA]</scope>
    <source>
        <strain evidence="2">Zhou-2022a</strain>
        <tissue evidence="2">Leaf</tissue>
    </source>
</reference>
<evidence type="ECO:0000313" key="2">
    <source>
        <dbReference type="EMBL" id="KAL0016210.1"/>
    </source>
</evidence>